<name>A0A8S0WMG7_CYCAE</name>
<proteinExistence type="predicted"/>
<dbReference type="AlphaFoldDB" id="A0A8S0WMG7"/>
<comment type="caution">
    <text evidence="1">The sequence shown here is derived from an EMBL/GenBank/DDBJ whole genome shotgun (WGS) entry which is preliminary data.</text>
</comment>
<protein>
    <submittedName>
        <fullName evidence="1">Uncharacterized protein</fullName>
    </submittedName>
</protein>
<accession>A0A8S0WMG7</accession>
<reference evidence="1 2" key="1">
    <citation type="submission" date="2020-01" db="EMBL/GenBank/DDBJ databases">
        <authorList>
            <person name="Gupta K D."/>
        </authorList>
    </citation>
    <scope>NUCLEOTIDE SEQUENCE [LARGE SCALE GENOMIC DNA]</scope>
</reference>
<evidence type="ECO:0000313" key="2">
    <source>
        <dbReference type="Proteomes" id="UP000467700"/>
    </source>
</evidence>
<dbReference type="Proteomes" id="UP000467700">
    <property type="component" value="Unassembled WGS sequence"/>
</dbReference>
<organism evidence="1 2">
    <name type="scientific">Cyclocybe aegerita</name>
    <name type="common">Black poplar mushroom</name>
    <name type="synonym">Agrocybe aegerita</name>
    <dbReference type="NCBI Taxonomy" id="1973307"/>
    <lineage>
        <taxon>Eukaryota</taxon>
        <taxon>Fungi</taxon>
        <taxon>Dikarya</taxon>
        <taxon>Basidiomycota</taxon>
        <taxon>Agaricomycotina</taxon>
        <taxon>Agaricomycetes</taxon>
        <taxon>Agaricomycetidae</taxon>
        <taxon>Agaricales</taxon>
        <taxon>Agaricineae</taxon>
        <taxon>Bolbitiaceae</taxon>
        <taxon>Cyclocybe</taxon>
    </lineage>
</organism>
<dbReference type="OrthoDB" id="2788844at2759"/>
<gene>
    <name evidence="1" type="ORF">AAE3_LOCUS3185</name>
</gene>
<keyword evidence="2" id="KW-1185">Reference proteome</keyword>
<dbReference type="EMBL" id="CACVBS010000031">
    <property type="protein sequence ID" value="CAA7260932.1"/>
    <property type="molecule type" value="Genomic_DNA"/>
</dbReference>
<sequence>MGQSCCCEHPPVVPCDTDNSSGLAASQLRLLHSTSLDEPDSHAHSIARCLHNLAPSRTPRRPGDLNAIRRRLLALYDTVINSPDFYASRPWTIVHLEPFDREAYIAALESQHPAIPSEFRLFILEWPERAAIRSIWPGLPLLNCKTNNIQRARGTNFIARRPPLLSGLLFKDGYPGVEFVPALLFWTHDRSRTTWLLCDERPDLFLFGRVFTLYYPIEADVIPYHDYGDGDETNYQVLESALAYGDFAVEDWIAYLEKEWRRPSGVHPILAPPFHVVQPHDDVAVDLENEIFVDTAECKGNNAKAGIGSFKINAAPGLRKVHLLLARAAGQEADTAIPPTQDVEAPEEFVHW</sequence>
<evidence type="ECO:0000313" key="1">
    <source>
        <dbReference type="EMBL" id="CAA7260932.1"/>
    </source>
</evidence>